<comment type="caution">
    <text evidence="3">The sequence shown here is derived from an EMBL/GenBank/DDBJ whole genome shotgun (WGS) entry which is preliminary data.</text>
</comment>
<evidence type="ECO:0000313" key="4">
    <source>
        <dbReference type="Proteomes" id="UP000636010"/>
    </source>
</evidence>
<reference evidence="4" key="1">
    <citation type="journal article" date="2019" name="Int. J. Syst. Evol. Microbiol.">
        <title>The Global Catalogue of Microorganisms (GCM) 10K type strain sequencing project: providing services to taxonomists for standard genome sequencing and annotation.</title>
        <authorList>
            <consortium name="The Broad Institute Genomics Platform"/>
            <consortium name="The Broad Institute Genome Sequencing Center for Infectious Disease"/>
            <person name="Wu L."/>
            <person name="Ma J."/>
        </authorList>
    </citation>
    <scope>NUCLEOTIDE SEQUENCE [LARGE SCALE GENOMIC DNA]</scope>
    <source>
        <strain evidence="4">CGMCC 1.10832</strain>
    </source>
</reference>
<feature type="domain" description="Acyltransferase 3" evidence="2">
    <location>
        <begin position="4"/>
        <end position="351"/>
    </location>
</feature>
<evidence type="ECO:0000313" key="3">
    <source>
        <dbReference type="EMBL" id="GGC36847.1"/>
    </source>
</evidence>
<keyword evidence="1" id="KW-1133">Transmembrane helix</keyword>
<feature type="transmembrane region" description="Helical" evidence="1">
    <location>
        <begin position="52"/>
        <end position="70"/>
    </location>
</feature>
<feature type="transmembrane region" description="Helical" evidence="1">
    <location>
        <begin position="241"/>
        <end position="260"/>
    </location>
</feature>
<feature type="transmembrane region" description="Helical" evidence="1">
    <location>
        <begin position="178"/>
        <end position="198"/>
    </location>
</feature>
<dbReference type="PANTHER" id="PTHR36927">
    <property type="entry name" value="BLR4337 PROTEIN"/>
    <property type="match status" value="1"/>
</dbReference>
<feature type="transmembrane region" description="Helical" evidence="1">
    <location>
        <begin position="332"/>
        <end position="354"/>
    </location>
</feature>
<dbReference type="PANTHER" id="PTHR36927:SF3">
    <property type="entry name" value="GLUCANS BIOSYNTHESIS PROTEIN C"/>
    <property type="match status" value="1"/>
</dbReference>
<sequence length="386" mass="45734">MRRYDLDWLRVIVFGLLIFYHVGMFFVPWGWHIKNNVLYEDLTWPMRFLNQWRLPILFVISGMGSFYALNKRNGFQFMGERIKRLLIPLIFGMAVIVPVQVYAERVYKGEFQGGYFDFWPQLAFIGVYPEGNISWHHLWFLPYLLVFSLILTPIFVYLKRNPEAAFIKFTNRIIAKPLGLYLFLLPLYLIESLVEPFFPSTHDLLNDWFNFSNFITLFFFGFLLMTVKDTFWKVVQQRRRAYLYCGLIGFTLMIGLRIIWEDSVLIHFIEAGFMVFNFWSWILAIFGYAATYLNKPGKRLSYCNEAVYPFYILHQSVTIAIGLYLYDLNWGFWAKASILVIGTFGGCWILYELVIRRVRVFRLLFGLKSEKKTKLPQQPGKISTIT</sequence>
<keyword evidence="1" id="KW-0472">Membrane</keyword>
<keyword evidence="1" id="KW-0812">Transmembrane</keyword>
<dbReference type="Pfam" id="PF01757">
    <property type="entry name" value="Acyl_transf_3"/>
    <property type="match status" value="1"/>
</dbReference>
<dbReference type="EMBL" id="BMEC01000007">
    <property type="protein sequence ID" value="GGC36847.1"/>
    <property type="molecule type" value="Genomic_DNA"/>
</dbReference>
<feature type="transmembrane region" description="Helical" evidence="1">
    <location>
        <begin position="210"/>
        <end position="229"/>
    </location>
</feature>
<name>A0ABQ1MCF7_9BACT</name>
<proteinExistence type="predicted"/>
<dbReference type="InterPro" id="IPR002656">
    <property type="entry name" value="Acyl_transf_3_dom"/>
</dbReference>
<feature type="transmembrane region" description="Helical" evidence="1">
    <location>
        <begin position="12"/>
        <end position="32"/>
    </location>
</feature>
<dbReference type="RefSeq" id="WP_188463448.1">
    <property type="nucleotide sequence ID" value="NZ_BAABHU010000007.1"/>
</dbReference>
<accession>A0ABQ1MCF7</accession>
<evidence type="ECO:0000256" key="1">
    <source>
        <dbReference type="SAM" id="Phobius"/>
    </source>
</evidence>
<feature type="transmembrane region" description="Helical" evidence="1">
    <location>
        <begin position="306"/>
        <end position="326"/>
    </location>
</feature>
<feature type="transmembrane region" description="Helical" evidence="1">
    <location>
        <begin position="82"/>
        <end position="103"/>
    </location>
</feature>
<keyword evidence="4" id="KW-1185">Reference proteome</keyword>
<organism evidence="3 4">
    <name type="scientific">Marivirga lumbricoides</name>
    <dbReference type="NCBI Taxonomy" id="1046115"/>
    <lineage>
        <taxon>Bacteria</taxon>
        <taxon>Pseudomonadati</taxon>
        <taxon>Bacteroidota</taxon>
        <taxon>Cytophagia</taxon>
        <taxon>Cytophagales</taxon>
        <taxon>Marivirgaceae</taxon>
        <taxon>Marivirga</taxon>
    </lineage>
</organism>
<feature type="transmembrane region" description="Helical" evidence="1">
    <location>
        <begin position="272"/>
        <end position="294"/>
    </location>
</feature>
<evidence type="ECO:0000259" key="2">
    <source>
        <dbReference type="Pfam" id="PF01757"/>
    </source>
</evidence>
<dbReference type="Proteomes" id="UP000636010">
    <property type="component" value="Unassembled WGS sequence"/>
</dbReference>
<protein>
    <submittedName>
        <fullName evidence="3">Membrane protein</fullName>
    </submittedName>
</protein>
<gene>
    <name evidence="3" type="ORF">GCM10011506_22820</name>
</gene>
<feature type="transmembrane region" description="Helical" evidence="1">
    <location>
        <begin position="138"/>
        <end position="158"/>
    </location>
</feature>
<dbReference type="InterPro" id="IPR050623">
    <property type="entry name" value="Glucan_succinyl_AcylTrfase"/>
</dbReference>